<dbReference type="EC" id="3.1.1.-" evidence="2"/>
<dbReference type="AlphaFoldDB" id="A0A074KFM2"/>
<comment type="subcellular location">
    <subcellularLocation>
        <location evidence="2">Cytoplasm</location>
    </subcellularLocation>
</comment>
<dbReference type="CDD" id="cd00563">
    <property type="entry name" value="Dtyr_deacylase"/>
    <property type="match status" value="1"/>
</dbReference>
<dbReference type="GO" id="GO:0106026">
    <property type="term" value="F:Gly-tRNA(Ala) deacylase activity"/>
    <property type="evidence" value="ECO:0007669"/>
    <property type="project" value="UniProtKB-UniRule"/>
</dbReference>
<dbReference type="Pfam" id="PF02580">
    <property type="entry name" value="Tyr_Deacylase"/>
    <property type="match status" value="1"/>
</dbReference>
<dbReference type="EMBL" id="AUNB01000018">
    <property type="protein sequence ID" value="KEO60362.1"/>
    <property type="molecule type" value="Genomic_DNA"/>
</dbReference>
<comment type="catalytic activity">
    <reaction evidence="2">
        <text>glycyl-tRNA(Ala) + H2O = tRNA(Ala) + glycine + H(+)</text>
        <dbReference type="Rhea" id="RHEA:53744"/>
        <dbReference type="Rhea" id="RHEA-COMP:9657"/>
        <dbReference type="Rhea" id="RHEA-COMP:13640"/>
        <dbReference type="ChEBI" id="CHEBI:15377"/>
        <dbReference type="ChEBI" id="CHEBI:15378"/>
        <dbReference type="ChEBI" id="CHEBI:57305"/>
        <dbReference type="ChEBI" id="CHEBI:78442"/>
        <dbReference type="ChEBI" id="CHEBI:78522"/>
    </reaction>
</comment>
<accession>A0A074KFM2</accession>
<proteinExistence type="inferred from homology"/>
<name>A0A074KFM2_9RHOB</name>
<keyword evidence="2" id="KW-0963">Cytoplasm</keyword>
<organism evidence="3 4">
    <name type="scientific">Thioclava indica</name>
    <dbReference type="NCBI Taxonomy" id="1353528"/>
    <lineage>
        <taxon>Bacteria</taxon>
        <taxon>Pseudomonadati</taxon>
        <taxon>Pseudomonadota</taxon>
        <taxon>Alphaproteobacteria</taxon>
        <taxon>Rhodobacterales</taxon>
        <taxon>Paracoccaceae</taxon>
        <taxon>Thioclava</taxon>
    </lineage>
</organism>
<protein>
    <recommendedName>
        <fullName evidence="2">D-aminoacyl-tRNA deacylase</fullName>
        <shortName evidence="2">DTD</shortName>
        <ecNumber evidence="2">3.1.1.96</ecNumber>
    </recommendedName>
    <alternativeName>
        <fullName evidence="2">Gly-tRNA(Ala) deacylase</fullName>
        <ecNumber evidence="2">3.1.1.-</ecNumber>
    </alternativeName>
</protein>
<comment type="caution">
    <text evidence="3">The sequence shown here is derived from an EMBL/GenBank/DDBJ whole genome shotgun (WGS) entry which is preliminary data.</text>
</comment>
<evidence type="ECO:0000313" key="3">
    <source>
        <dbReference type="EMBL" id="KEO60362.1"/>
    </source>
</evidence>
<gene>
    <name evidence="2" type="primary">dtd</name>
    <name evidence="3" type="ORF">DT23_02425</name>
</gene>
<comment type="subunit">
    <text evidence="2">Homodimer.</text>
</comment>
<dbReference type="Gene3D" id="3.50.80.10">
    <property type="entry name" value="D-tyrosyl-tRNA(Tyr) deacylase"/>
    <property type="match status" value="1"/>
</dbReference>
<dbReference type="HAMAP" id="MF_00518">
    <property type="entry name" value="Deacylase_Dtd"/>
    <property type="match status" value="1"/>
</dbReference>
<comment type="function">
    <text evidence="2">An aminoacyl-tRNA editing enzyme that deacylates mischarged D-aminoacyl-tRNAs. Also deacylates mischarged glycyl-tRNA(Ala), protecting cells against glycine mischarging by AlaRS. Acts via tRNA-based rather than protein-based catalysis; rejects L-amino acids rather than detecting D-amino acids in the active site. By recycling D-aminoacyl-tRNA to D-amino acids and free tRNA molecules, this enzyme counteracts the toxicity associated with the formation of D-aminoacyl-tRNA entities in vivo and helps enforce protein L-homochirality.</text>
</comment>
<keyword evidence="2" id="KW-0820">tRNA-binding</keyword>
<keyword evidence="4" id="KW-1185">Reference proteome</keyword>
<dbReference type="GO" id="GO:0019478">
    <property type="term" value="P:D-amino acid catabolic process"/>
    <property type="evidence" value="ECO:0007669"/>
    <property type="project" value="UniProtKB-UniRule"/>
</dbReference>
<evidence type="ECO:0000256" key="1">
    <source>
        <dbReference type="ARBA" id="ARBA00009673"/>
    </source>
</evidence>
<dbReference type="STRING" id="1353528.DT23_02425"/>
<keyword evidence="2" id="KW-0694">RNA-binding</keyword>
<comment type="similarity">
    <text evidence="1 2">Belongs to the DTD family.</text>
</comment>
<dbReference type="Proteomes" id="UP000027471">
    <property type="component" value="Unassembled WGS sequence"/>
</dbReference>
<comment type="catalytic activity">
    <reaction evidence="2">
        <text>a D-aminoacyl-tRNA + H2O = a tRNA + a D-alpha-amino acid + H(+)</text>
        <dbReference type="Rhea" id="RHEA:13953"/>
        <dbReference type="Rhea" id="RHEA-COMP:10123"/>
        <dbReference type="Rhea" id="RHEA-COMP:10124"/>
        <dbReference type="ChEBI" id="CHEBI:15377"/>
        <dbReference type="ChEBI" id="CHEBI:15378"/>
        <dbReference type="ChEBI" id="CHEBI:59871"/>
        <dbReference type="ChEBI" id="CHEBI:78442"/>
        <dbReference type="ChEBI" id="CHEBI:79333"/>
        <dbReference type="EC" id="3.1.1.96"/>
    </reaction>
</comment>
<dbReference type="PANTHER" id="PTHR10472:SF5">
    <property type="entry name" value="D-AMINOACYL-TRNA DEACYLASE 1"/>
    <property type="match status" value="1"/>
</dbReference>
<dbReference type="PANTHER" id="PTHR10472">
    <property type="entry name" value="D-TYROSYL-TRNA TYR DEACYLASE"/>
    <property type="match status" value="1"/>
</dbReference>
<sequence>MRALIQRVSRASVTVSGARIAEIQHGLLILVCAMSGDDPSAAEKLAARVAKLRIFKDEAGKMNLSVSDVGGSCLAVSQFTLAGDTSRGNRPGFSSAAPPDQGERLYQHFADHLETLGLPVQTGEFGADMAVELLNDGPVTIWMDSADRG</sequence>
<comment type="domain">
    <text evidence="2">A Gly-cisPro motif from one monomer fits into the active site of the other monomer to allow specific chiral rejection of L-amino acids.</text>
</comment>
<evidence type="ECO:0000313" key="4">
    <source>
        <dbReference type="Proteomes" id="UP000027471"/>
    </source>
</evidence>
<dbReference type="NCBIfam" id="TIGR00256">
    <property type="entry name" value="D-aminoacyl-tRNA deacylase"/>
    <property type="match status" value="1"/>
</dbReference>
<dbReference type="GO" id="GO:0005737">
    <property type="term" value="C:cytoplasm"/>
    <property type="evidence" value="ECO:0007669"/>
    <property type="project" value="UniProtKB-SubCell"/>
</dbReference>
<dbReference type="OrthoDB" id="9801395at2"/>
<dbReference type="InterPro" id="IPR023509">
    <property type="entry name" value="DTD-like_sf"/>
</dbReference>
<dbReference type="InterPro" id="IPR003732">
    <property type="entry name" value="Daa-tRNA_deacyls_DTD"/>
</dbReference>
<evidence type="ECO:0000256" key="2">
    <source>
        <dbReference type="HAMAP-Rule" id="MF_00518"/>
    </source>
</evidence>
<dbReference type="SUPFAM" id="SSF69500">
    <property type="entry name" value="DTD-like"/>
    <property type="match status" value="1"/>
</dbReference>
<keyword evidence="2" id="KW-0378">Hydrolase</keyword>
<feature type="short sequence motif" description="Gly-cisPro motif, important for rejection of L-amino acids" evidence="2">
    <location>
        <begin position="137"/>
        <end position="138"/>
    </location>
</feature>
<dbReference type="EC" id="3.1.1.96" evidence="2"/>
<dbReference type="RefSeq" id="WP_038129484.1">
    <property type="nucleotide sequence ID" value="NZ_AUNB01000018.1"/>
</dbReference>
<dbReference type="GO" id="GO:0043908">
    <property type="term" value="F:Ser(Gly)-tRNA(Ala) hydrolase activity"/>
    <property type="evidence" value="ECO:0007669"/>
    <property type="project" value="UniProtKB-UniRule"/>
</dbReference>
<dbReference type="eggNOG" id="COG1490">
    <property type="taxonomic scope" value="Bacteria"/>
</dbReference>
<dbReference type="GO" id="GO:0000049">
    <property type="term" value="F:tRNA binding"/>
    <property type="evidence" value="ECO:0007669"/>
    <property type="project" value="UniProtKB-UniRule"/>
</dbReference>
<reference evidence="3 4" key="1">
    <citation type="journal article" date="2015" name="Antonie Van Leeuwenhoek">
        <title>Thioclava indica sp. nov., isolated from surface seawater of the Indian Ocean.</title>
        <authorList>
            <person name="Liu Y."/>
            <person name="Lai Q."/>
            <person name="Du J."/>
            <person name="Xu H."/>
            <person name="Jiang L."/>
            <person name="Shao Z."/>
        </authorList>
    </citation>
    <scope>NUCLEOTIDE SEQUENCE [LARGE SCALE GENOMIC DNA]</scope>
    <source>
        <strain evidence="3 4">DT23-4</strain>
    </source>
</reference>
<dbReference type="FunFam" id="3.50.80.10:FF:000001">
    <property type="entry name" value="D-aminoacyl-tRNA deacylase"/>
    <property type="match status" value="1"/>
</dbReference>
<dbReference type="GO" id="GO:0051500">
    <property type="term" value="F:D-tyrosyl-tRNA(Tyr) deacylase activity"/>
    <property type="evidence" value="ECO:0007669"/>
    <property type="project" value="TreeGrafter"/>
</dbReference>